<accession>A0AAN7PJR0</accession>
<evidence type="ECO:0000313" key="3">
    <source>
        <dbReference type="Proteomes" id="UP001353858"/>
    </source>
</evidence>
<dbReference type="AlphaFoldDB" id="A0AAN7PJR0"/>
<gene>
    <name evidence="2" type="ORF">RN001_005355</name>
</gene>
<sequence>MDKTHEAATADTVTTPPSIQTATTSAISLPPFWPNRTELWFATAEARFDLAHPKITQETTKFSHVLTVLSPEIADEVADLITKPDAVQPYTKLKQAVINRTALSESQKLRQLLSGEELGARKPTQLLRHMRLLVNDTGYVNDEVLKELFLQQMPVNVKPILLSLSNVGLEQIAEVADRIIEHTPAITVVSSKESKTWYTEEKPADLIAKLNTRLDDILQR</sequence>
<dbReference type="Proteomes" id="UP001353858">
    <property type="component" value="Unassembled WGS sequence"/>
</dbReference>
<protein>
    <recommendedName>
        <fullName evidence="1">DUF7041 domain-containing protein</fullName>
    </recommendedName>
</protein>
<evidence type="ECO:0000313" key="2">
    <source>
        <dbReference type="EMBL" id="KAK4882036.1"/>
    </source>
</evidence>
<dbReference type="Pfam" id="PF23055">
    <property type="entry name" value="DUF7041"/>
    <property type="match status" value="1"/>
</dbReference>
<evidence type="ECO:0000259" key="1">
    <source>
        <dbReference type="Pfam" id="PF23055"/>
    </source>
</evidence>
<reference evidence="3" key="1">
    <citation type="submission" date="2023-01" db="EMBL/GenBank/DDBJ databases">
        <title>Key to firefly adult light organ development and bioluminescence: homeobox transcription factors regulate luciferase expression and transportation to peroxisome.</title>
        <authorList>
            <person name="Fu X."/>
        </authorList>
    </citation>
    <scope>NUCLEOTIDE SEQUENCE [LARGE SCALE GENOMIC DNA]</scope>
</reference>
<comment type="caution">
    <text evidence="2">The sequence shown here is derived from an EMBL/GenBank/DDBJ whole genome shotgun (WGS) entry which is preliminary data.</text>
</comment>
<name>A0AAN7PJR0_9COLE</name>
<organism evidence="2 3">
    <name type="scientific">Aquatica leii</name>
    <dbReference type="NCBI Taxonomy" id="1421715"/>
    <lineage>
        <taxon>Eukaryota</taxon>
        <taxon>Metazoa</taxon>
        <taxon>Ecdysozoa</taxon>
        <taxon>Arthropoda</taxon>
        <taxon>Hexapoda</taxon>
        <taxon>Insecta</taxon>
        <taxon>Pterygota</taxon>
        <taxon>Neoptera</taxon>
        <taxon>Endopterygota</taxon>
        <taxon>Coleoptera</taxon>
        <taxon>Polyphaga</taxon>
        <taxon>Elateriformia</taxon>
        <taxon>Elateroidea</taxon>
        <taxon>Lampyridae</taxon>
        <taxon>Luciolinae</taxon>
        <taxon>Aquatica</taxon>
    </lineage>
</organism>
<dbReference type="EMBL" id="JARPUR010000002">
    <property type="protein sequence ID" value="KAK4882036.1"/>
    <property type="molecule type" value="Genomic_DNA"/>
</dbReference>
<keyword evidence="3" id="KW-1185">Reference proteome</keyword>
<dbReference type="PANTHER" id="PTHR33327">
    <property type="entry name" value="ENDONUCLEASE"/>
    <property type="match status" value="1"/>
</dbReference>
<dbReference type="InterPro" id="IPR055469">
    <property type="entry name" value="DUF7041"/>
</dbReference>
<dbReference type="PANTHER" id="PTHR33327:SF3">
    <property type="entry name" value="RNA-DIRECTED DNA POLYMERASE"/>
    <property type="match status" value="1"/>
</dbReference>
<proteinExistence type="predicted"/>
<feature type="domain" description="DUF7041" evidence="1">
    <location>
        <begin position="29"/>
        <end position="113"/>
    </location>
</feature>